<evidence type="ECO:0000313" key="7">
    <source>
        <dbReference type="Proteomes" id="UP000640335"/>
    </source>
</evidence>
<keyword evidence="4" id="KW-0472">Membrane</keyword>
<dbReference type="Pfam" id="PF06803">
    <property type="entry name" value="DUF1232"/>
    <property type="match status" value="1"/>
</dbReference>
<evidence type="ECO:0000313" key="6">
    <source>
        <dbReference type="EMBL" id="MBD7914587.1"/>
    </source>
</evidence>
<feature type="domain" description="DUF1232" evidence="5">
    <location>
        <begin position="7"/>
        <end position="24"/>
    </location>
</feature>
<dbReference type="InterPro" id="IPR010652">
    <property type="entry name" value="DUF1232"/>
</dbReference>
<sequence length="68" mass="8094">MFKNNKLIPDFIPFLGYLDDVILLQILIAITIKFIPQDIINKCRLEAENLWNNGKPKRWYYSIPIMLI</sequence>
<comment type="subcellular location">
    <subcellularLocation>
        <location evidence="1">Endomembrane system</location>
        <topology evidence="1">Multi-pass membrane protein</topology>
    </subcellularLocation>
</comment>
<name>A0ABR8Q2G3_9CLOT</name>
<protein>
    <submittedName>
        <fullName evidence="6">DUF1232 domain-containing protein</fullName>
    </submittedName>
</protein>
<gene>
    <name evidence="6" type="ORF">H9660_05465</name>
</gene>
<dbReference type="Proteomes" id="UP000640335">
    <property type="component" value="Unassembled WGS sequence"/>
</dbReference>
<organism evidence="6 7">
    <name type="scientific">Clostridium gallinarum</name>
    <dbReference type="NCBI Taxonomy" id="2762246"/>
    <lineage>
        <taxon>Bacteria</taxon>
        <taxon>Bacillati</taxon>
        <taxon>Bacillota</taxon>
        <taxon>Clostridia</taxon>
        <taxon>Eubacteriales</taxon>
        <taxon>Clostridiaceae</taxon>
        <taxon>Clostridium</taxon>
    </lineage>
</organism>
<evidence type="ECO:0000256" key="2">
    <source>
        <dbReference type="ARBA" id="ARBA00022692"/>
    </source>
</evidence>
<comment type="caution">
    <text evidence="6">The sequence shown here is derived from an EMBL/GenBank/DDBJ whole genome shotgun (WGS) entry which is preliminary data.</text>
</comment>
<dbReference type="RefSeq" id="WP_191749377.1">
    <property type="nucleotide sequence ID" value="NZ_JACSQZ010000013.1"/>
</dbReference>
<dbReference type="EMBL" id="JACSQZ010000013">
    <property type="protein sequence ID" value="MBD7914587.1"/>
    <property type="molecule type" value="Genomic_DNA"/>
</dbReference>
<evidence type="ECO:0000259" key="5">
    <source>
        <dbReference type="Pfam" id="PF06803"/>
    </source>
</evidence>
<reference evidence="6 7" key="1">
    <citation type="submission" date="2020-08" db="EMBL/GenBank/DDBJ databases">
        <title>A Genomic Blueprint of the Chicken Gut Microbiome.</title>
        <authorList>
            <person name="Gilroy R."/>
            <person name="Ravi A."/>
            <person name="Getino M."/>
            <person name="Pursley I."/>
            <person name="Horton D.L."/>
            <person name="Alikhan N.-F."/>
            <person name="Baker D."/>
            <person name="Gharbi K."/>
            <person name="Hall N."/>
            <person name="Watson M."/>
            <person name="Adriaenssens E.M."/>
            <person name="Foster-Nyarko E."/>
            <person name="Jarju S."/>
            <person name="Secka A."/>
            <person name="Antonio M."/>
            <person name="Oren A."/>
            <person name="Chaudhuri R."/>
            <person name="La Ragione R.M."/>
            <person name="Hildebrand F."/>
            <person name="Pallen M.J."/>
        </authorList>
    </citation>
    <scope>NUCLEOTIDE SEQUENCE [LARGE SCALE GENOMIC DNA]</scope>
    <source>
        <strain evidence="6 7">Sa3CUN1</strain>
    </source>
</reference>
<evidence type="ECO:0000256" key="1">
    <source>
        <dbReference type="ARBA" id="ARBA00004127"/>
    </source>
</evidence>
<keyword evidence="2" id="KW-0812">Transmembrane</keyword>
<accession>A0ABR8Q2G3</accession>
<evidence type="ECO:0000256" key="3">
    <source>
        <dbReference type="ARBA" id="ARBA00022989"/>
    </source>
</evidence>
<proteinExistence type="predicted"/>
<evidence type="ECO:0000256" key="4">
    <source>
        <dbReference type="ARBA" id="ARBA00023136"/>
    </source>
</evidence>
<keyword evidence="3" id="KW-1133">Transmembrane helix</keyword>
<keyword evidence="7" id="KW-1185">Reference proteome</keyword>